<evidence type="ECO:0000313" key="1">
    <source>
        <dbReference type="EMBL" id="KAJ8394287.1"/>
    </source>
</evidence>
<keyword evidence="2" id="KW-1185">Reference proteome</keyword>
<dbReference type="SUPFAM" id="SSF48726">
    <property type="entry name" value="Immunoglobulin"/>
    <property type="match status" value="1"/>
</dbReference>
<gene>
    <name evidence="1" type="ORF">AAFF_G00048700</name>
</gene>
<comment type="caution">
    <text evidence="1">The sequence shown here is derived from an EMBL/GenBank/DDBJ whole genome shotgun (WGS) entry which is preliminary data.</text>
</comment>
<dbReference type="Proteomes" id="UP001221898">
    <property type="component" value="Unassembled WGS sequence"/>
</dbReference>
<dbReference type="AlphaFoldDB" id="A0AAD7WEQ4"/>
<organism evidence="1 2">
    <name type="scientific">Aldrovandia affinis</name>
    <dbReference type="NCBI Taxonomy" id="143900"/>
    <lineage>
        <taxon>Eukaryota</taxon>
        <taxon>Metazoa</taxon>
        <taxon>Chordata</taxon>
        <taxon>Craniata</taxon>
        <taxon>Vertebrata</taxon>
        <taxon>Euteleostomi</taxon>
        <taxon>Actinopterygii</taxon>
        <taxon>Neopterygii</taxon>
        <taxon>Teleostei</taxon>
        <taxon>Notacanthiformes</taxon>
        <taxon>Halosauridae</taxon>
        <taxon>Aldrovandia</taxon>
    </lineage>
</organism>
<sequence length="82" mass="9132">MLEAGPRAHERPDLALALTDLTDPVDQDGGQRLGRFQDSSVFNETLRISKIQRHQGGRYYCKAENGLGSPAIKSIRVDVYCE</sequence>
<evidence type="ECO:0000313" key="2">
    <source>
        <dbReference type="Proteomes" id="UP001221898"/>
    </source>
</evidence>
<dbReference type="EMBL" id="JAINUG010000128">
    <property type="protein sequence ID" value="KAJ8394287.1"/>
    <property type="molecule type" value="Genomic_DNA"/>
</dbReference>
<accession>A0AAD7WEQ4</accession>
<name>A0AAD7WEQ4_9TELE</name>
<protein>
    <submittedName>
        <fullName evidence="1">Uncharacterized protein</fullName>
    </submittedName>
</protein>
<dbReference type="Gene3D" id="2.60.40.10">
    <property type="entry name" value="Immunoglobulins"/>
    <property type="match status" value="1"/>
</dbReference>
<proteinExistence type="predicted"/>
<dbReference type="InterPro" id="IPR013783">
    <property type="entry name" value="Ig-like_fold"/>
</dbReference>
<dbReference type="InterPro" id="IPR036179">
    <property type="entry name" value="Ig-like_dom_sf"/>
</dbReference>
<reference evidence="1" key="1">
    <citation type="journal article" date="2023" name="Science">
        <title>Genome structures resolve the early diversification of teleost fishes.</title>
        <authorList>
            <person name="Parey E."/>
            <person name="Louis A."/>
            <person name="Montfort J."/>
            <person name="Bouchez O."/>
            <person name="Roques C."/>
            <person name="Iampietro C."/>
            <person name="Lluch J."/>
            <person name="Castinel A."/>
            <person name="Donnadieu C."/>
            <person name="Desvignes T."/>
            <person name="Floi Bucao C."/>
            <person name="Jouanno E."/>
            <person name="Wen M."/>
            <person name="Mejri S."/>
            <person name="Dirks R."/>
            <person name="Jansen H."/>
            <person name="Henkel C."/>
            <person name="Chen W.J."/>
            <person name="Zahm M."/>
            <person name="Cabau C."/>
            <person name="Klopp C."/>
            <person name="Thompson A.W."/>
            <person name="Robinson-Rechavi M."/>
            <person name="Braasch I."/>
            <person name="Lecointre G."/>
            <person name="Bobe J."/>
            <person name="Postlethwait J.H."/>
            <person name="Berthelot C."/>
            <person name="Roest Crollius H."/>
            <person name="Guiguen Y."/>
        </authorList>
    </citation>
    <scope>NUCLEOTIDE SEQUENCE</scope>
    <source>
        <strain evidence="1">NC1722</strain>
    </source>
</reference>